<gene>
    <name evidence="2" type="primary">Acey_s0118.g777</name>
    <name evidence="2" type="ORF">Y032_0118g777</name>
</gene>
<dbReference type="EMBL" id="JARK01001454">
    <property type="protein sequence ID" value="EYC00112.1"/>
    <property type="molecule type" value="Genomic_DNA"/>
</dbReference>
<organism evidence="2 3">
    <name type="scientific">Ancylostoma ceylanicum</name>
    <dbReference type="NCBI Taxonomy" id="53326"/>
    <lineage>
        <taxon>Eukaryota</taxon>
        <taxon>Metazoa</taxon>
        <taxon>Ecdysozoa</taxon>
        <taxon>Nematoda</taxon>
        <taxon>Chromadorea</taxon>
        <taxon>Rhabditida</taxon>
        <taxon>Rhabditina</taxon>
        <taxon>Rhabditomorpha</taxon>
        <taxon>Strongyloidea</taxon>
        <taxon>Ancylostomatidae</taxon>
        <taxon>Ancylostomatinae</taxon>
        <taxon>Ancylostoma</taxon>
    </lineage>
</organism>
<proteinExistence type="predicted"/>
<evidence type="ECO:0000256" key="1">
    <source>
        <dbReference type="SAM" id="MobiDB-lite"/>
    </source>
</evidence>
<dbReference type="Proteomes" id="UP000024635">
    <property type="component" value="Unassembled WGS sequence"/>
</dbReference>
<feature type="compositionally biased region" description="Basic residues" evidence="1">
    <location>
        <begin position="85"/>
        <end position="95"/>
    </location>
</feature>
<keyword evidence="3" id="KW-1185">Reference proteome</keyword>
<protein>
    <submittedName>
        <fullName evidence="2">Uncharacterized protein</fullName>
    </submittedName>
</protein>
<accession>A0A016TBR0</accession>
<evidence type="ECO:0000313" key="3">
    <source>
        <dbReference type="Proteomes" id="UP000024635"/>
    </source>
</evidence>
<comment type="caution">
    <text evidence="2">The sequence shown here is derived from an EMBL/GenBank/DDBJ whole genome shotgun (WGS) entry which is preliminary data.</text>
</comment>
<sequence length="95" mass="10642">MEEVLSQMTTKQRHASGRVANALHMVGLRPRPLQFNQAIHLSDRYASFPLSSSLSSHSMDTGHWTQEVLSQMTTAQQHASGRVANARHKIKPRPL</sequence>
<feature type="region of interest" description="Disordered" evidence="1">
    <location>
        <begin position="73"/>
        <end position="95"/>
    </location>
</feature>
<name>A0A016TBR0_9BILA</name>
<dbReference type="AlphaFoldDB" id="A0A016TBR0"/>
<evidence type="ECO:0000313" key="2">
    <source>
        <dbReference type="EMBL" id="EYC00112.1"/>
    </source>
</evidence>
<reference evidence="3" key="1">
    <citation type="journal article" date="2015" name="Nat. Genet.">
        <title>The genome and transcriptome of the zoonotic hookworm Ancylostoma ceylanicum identify infection-specific gene families.</title>
        <authorList>
            <person name="Schwarz E.M."/>
            <person name="Hu Y."/>
            <person name="Antoshechkin I."/>
            <person name="Miller M.M."/>
            <person name="Sternberg P.W."/>
            <person name="Aroian R.V."/>
        </authorList>
    </citation>
    <scope>NUCLEOTIDE SEQUENCE</scope>
    <source>
        <strain evidence="3">HY135</strain>
    </source>
</reference>